<name>A0A6M0QZE5_9RHOB</name>
<keyword evidence="3" id="KW-1185">Reference proteome</keyword>
<feature type="transmembrane region" description="Helical" evidence="1">
    <location>
        <begin position="34"/>
        <end position="60"/>
    </location>
</feature>
<dbReference type="AlphaFoldDB" id="A0A6M0QZE5"/>
<dbReference type="EMBL" id="JAAIVJ010000015">
    <property type="protein sequence ID" value="NEY91862.1"/>
    <property type="molecule type" value="Genomic_DNA"/>
</dbReference>
<sequence>MTPLVLGGLWVLAASATAFLPMRRQMVPGLALLLLAPGLLVWIGLSHGWLWLAFGLFAFVSMFRRPLRHFATLALDRMAARR</sequence>
<protein>
    <submittedName>
        <fullName evidence="2">DUF2484 family protein</fullName>
    </submittedName>
</protein>
<keyword evidence="1" id="KW-0812">Transmembrane</keyword>
<dbReference type="InterPro" id="IPR018919">
    <property type="entry name" value="DUF2484"/>
</dbReference>
<organism evidence="2 3">
    <name type="scientific">Tabrizicola oligotrophica</name>
    <dbReference type="NCBI Taxonomy" id="2710650"/>
    <lineage>
        <taxon>Bacteria</taxon>
        <taxon>Pseudomonadati</taxon>
        <taxon>Pseudomonadota</taxon>
        <taxon>Alphaproteobacteria</taxon>
        <taxon>Rhodobacterales</taxon>
        <taxon>Paracoccaceae</taxon>
        <taxon>Tabrizicola</taxon>
    </lineage>
</organism>
<proteinExistence type="predicted"/>
<accession>A0A6M0QZE5</accession>
<comment type="caution">
    <text evidence="2">The sequence shown here is derived from an EMBL/GenBank/DDBJ whole genome shotgun (WGS) entry which is preliminary data.</text>
</comment>
<dbReference type="Proteomes" id="UP000477782">
    <property type="component" value="Unassembled WGS sequence"/>
</dbReference>
<evidence type="ECO:0000256" key="1">
    <source>
        <dbReference type="SAM" id="Phobius"/>
    </source>
</evidence>
<evidence type="ECO:0000313" key="2">
    <source>
        <dbReference type="EMBL" id="NEY91862.1"/>
    </source>
</evidence>
<keyword evidence="1" id="KW-1133">Transmembrane helix</keyword>
<dbReference type="Pfam" id="PF10658">
    <property type="entry name" value="DUF2484"/>
    <property type="match status" value="1"/>
</dbReference>
<dbReference type="RefSeq" id="WP_164627676.1">
    <property type="nucleotide sequence ID" value="NZ_JAAIVJ010000015.1"/>
</dbReference>
<keyword evidence="1" id="KW-0472">Membrane</keyword>
<gene>
    <name evidence="2" type="ORF">G4Z14_16345</name>
</gene>
<evidence type="ECO:0000313" key="3">
    <source>
        <dbReference type="Proteomes" id="UP000477782"/>
    </source>
</evidence>
<reference evidence="2 3" key="1">
    <citation type="submission" date="2020-02" db="EMBL/GenBank/DDBJ databases">
        <authorList>
            <person name="Chen W.-M."/>
        </authorList>
    </citation>
    <scope>NUCLEOTIDE SEQUENCE [LARGE SCALE GENOMIC DNA]</scope>
    <source>
        <strain evidence="2 3">KMS-5</strain>
    </source>
</reference>